<dbReference type="AlphaFoldDB" id="A0A9P1ISS1"/>
<evidence type="ECO:0000313" key="1">
    <source>
        <dbReference type="EMBL" id="CAI5450394.1"/>
    </source>
</evidence>
<accession>A0A9P1ISS1</accession>
<protein>
    <submittedName>
        <fullName evidence="1">Uncharacterized protein</fullName>
    </submittedName>
</protein>
<name>A0A9P1ISS1_9PELO</name>
<comment type="caution">
    <text evidence="1">The sequence shown here is derived from an EMBL/GenBank/DDBJ whole genome shotgun (WGS) entry which is preliminary data.</text>
</comment>
<organism evidence="1 2">
    <name type="scientific">Caenorhabditis angaria</name>
    <dbReference type="NCBI Taxonomy" id="860376"/>
    <lineage>
        <taxon>Eukaryota</taxon>
        <taxon>Metazoa</taxon>
        <taxon>Ecdysozoa</taxon>
        <taxon>Nematoda</taxon>
        <taxon>Chromadorea</taxon>
        <taxon>Rhabditida</taxon>
        <taxon>Rhabditina</taxon>
        <taxon>Rhabditomorpha</taxon>
        <taxon>Rhabditoidea</taxon>
        <taxon>Rhabditidae</taxon>
        <taxon>Peloderinae</taxon>
        <taxon>Caenorhabditis</taxon>
    </lineage>
</organism>
<dbReference type="EMBL" id="CANHGI010000005">
    <property type="protein sequence ID" value="CAI5450394.1"/>
    <property type="molecule type" value="Genomic_DNA"/>
</dbReference>
<dbReference type="Proteomes" id="UP001152747">
    <property type="component" value="Unassembled WGS sequence"/>
</dbReference>
<sequence>MDEHLLNLPEEFRFRISDAIESYDQQFNDSTLNQFIDLLFECATSNLDYFEPIYQICKLQVEKESNGNNEGKFLKKFDSHVETLLHSFFENSENSENCAAASMKIYFLAFLSVQKFWLYDITFDRIKKLMSPVGCNCPEHCYVKDCANGTALRAEELRLKEHSIQCGILYLISITPLLLRNIEYYIYWCSRLRKYKHCFGNVTQDMIGQLETCFECIGKGAQSVLNEIGSLEKTDEDIDIEINRLMIEKEKNAKRSSEELLKLQKIMKVQLEENPEINEFNLRIQEINKSISETRIRCPKVLQIQKTYSEILKTNQTELFDSIKSNIDKLLKIHPKSQEIWAMKLEILENAKTIEDYREKIEERILIIERNPNILMEDLGKEIEKLPSDEFMEKLRKLMGENNLPF</sequence>
<gene>
    <name evidence="1" type="ORF">CAMP_LOCUS13031</name>
</gene>
<keyword evidence="2" id="KW-1185">Reference proteome</keyword>
<reference evidence="1" key="1">
    <citation type="submission" date="2022-11" db="EMBL/GenBank/DDBJ databases">
        <authorList>
            <person name="Kikuchi T."/>
        </authorList>
    </citation>
    <scope>NUCLEOTIDE SEQUENCE</scope>
    <source>
        <strain evidence="1">PS1010</strain>
    </source>
</reference>
<proteinExistence type="predicted"/>
<evidence type="ECO:0000313" key="2">
    <source>
        <dbReference type="Proteomes" id="UP001152747"/>
    </source>
</evidence>